<accession>A0A0L0FKN3</accession>
<proteinExistence type="predicted"/>
<evidence type="ECO:0000313" key="1">
    <source>
        <dbReference type="EMBL" id="KNC77330.1"/>
    </source>
</evidence>
<dbReference type="EMBL" id="KQ242767">
    <property type="protein sequence ID" value="KNC77330.1"/>
    <property type="molecule type" value="Genomic_DNA"/>
</dbReference>
<dbReference type="STRING" id="667725.A0A0L0FKN3"/>
<protein>
    <submittedName>
        <fullName evidence="1">Uncharacterized protein</fullName>
    </submittedName>
</protein>
<keyword evidence="2" id="KW-1185">Reference proteome</keyword>
<dbReference type="RefSeq" id="XP_014151232.1">
    <property type="nucleotide sequence ID" value="XM_014295757.1"/>
</dbReference>
<sequence length="88" mass="9622">MKKAMSYLSNCVVFGERKPYLGMLVSLCVVTDPDAMKPTDQLEGVSMQWAKRVGSKATTYSAAKQGEVIKREIDAGLKKGAEHVISRS</sequence>
<dbReference type="GeneID" id="25910714"/>
<dbReference type="OrthoDB" id="3633556at2759"/>
<dbReference type="Proteomes" id="UP000054560">
    <property type="component" value="Unassembled WGS sequence"/>
</dbReference>
<dbReference type="AlphaFoldDB" id="A0A0L0FKN3"/>
<organism evidence="1 2">
    <name type="scientific">Sphaeroforma arctica JP610</name>
    <dbReference type="NCBI Taxonomy" id="667725"/>
    <lineage>
        <taxon>Eukaryota</taxon>
        <taxon>Ichthyosporea</taxon>
        <taxon>Ichthyophonida</taxon>
        <taxon>Sphaeroforma</taxon>
    </lineage>
</organism>
<gene>
    <name evidence="1" type="ORF">SARC_10210</name>
</gene>
<name>A0A0L0FKN3_9EUKA</name>
<reference evidence="1 2" key="1">
    <citation type="submission" date="2011-02" db="EMBL/GenBank/DDBJ databases">
        <title>The Genome Sequence of Sphaeroforma arctica JP610.</title>
        <authorList>
            <consortium name="The Broad Institute Genome Sequencing Platform"/>
            <person name="Russ C."/>
            <person name="Cuomo C."/>
            <person name="Young S.K."/>
            <person name="Zeng Q."/>
            <person name="Gargeya S."/>
            <person name="Alvarado L."/>
            <person name="Berlin A."/>
            <person name="Chapman S.B."/>
            <person name="Chen Z."/>
            <person name="Freedman E."/>
            <person name="Gellesch M."/>
            <person name="Goldberg J."/>
            <person name="Griggs A."/>
            <person name="Gujja S."/>
            <person name="Heilman E."/>
            <person name="Heiman D."/>
            <person name="Howarth C."/>
            <person name="Mehta T."/>
            <person name="Neiman D."/>
            <person name="Pearson M."/>
            <person name="Roberts A."/>
            <person name="Saif S."/>
            <person name="Shea T."/>
            <person name="Shenoy N."/>
            <person name="Sisk P."/>
            <person name="Stolte C."/>
            <person name="Sykes S."/>
            <person name="White J."/>
            <person name="Yandava C."/>
            <person name="Burger G."/>
            <person name="Gray M.W."/>
            <person name="Holland P.W.H."/>
            <person name="King N."/>
            <person name="Lang F.B.F."/>
            <person name="Roger A.J."/>
            <person name="Ruiz-Trillo I."/>
            <person name="Haas B."/>
            <person name="Nusbaum C."/>
            <person name="Birren B."/>
        </authorList>
    </citation>
    <scope>NUCLEOTIDE SEQUENCE [LARGE SCALE GENOMIC DNA]</scope>
    <source>
        <strain evidence="1 2">JP610</strain>
    </source>
</reference>
<evidence type="ECO:0000313" key="2">
    <source>
        <dbReference type="Proteomes" id="UP000054560"/>
    </source>
</evidence>